<reference evidence="1 2" key="1">
    <citation type="submission" date="2020-08" db="EMBL/GenBank/DDBJ databases">
        <title>Sequencing the genomes of 1000 actinobacteria strains.</title>
        <authorList>
            <person name="Klenk H.-P."/>
        </authorList>
    </citation>
    <scope>NUCLEOTIDE SEQUENCE [LARGE SCALE GENOMIC DNA]</scope>
    <source>
        <strain evidence="1 2">DSM 45084</strain>
    </source>
</reference>
<accession>A0A7W7TAD4</accession>
<organism evidence="1 2">
    <name type="scientific">Saccharothrix violaceirubra</name>
    <dbReference type="NCBI Taxonomy" id="413306"/>
    <lineage>
        <taxon>Bacteria</taxon>
        <taxon>Bacillati</taxon>
        <taxon>Actinomycetota</taxon>
        <taxon>Actinomycetes</taxon>
        <taxon>Pseudonocardiales</taxon>
        <taxon>Pseudonocardiaceae</taxon>
        <taxon>Saccharothrix</taxon>
    </lineage>
</organism>
<proteinExistence type="predicted"/>
<dbReference type="AlphaFoldDB" id="A0A7W7TAD4"/>
<dbReference type="EMBL" id="JACHJS010000001">
    <property type="protein sequence ID" value="MBB4969460.1"/>
    <property type="molecule type" value="Genomic_DNA"/>
</dbReference>
<name>A0A7W7TAD4_9PSEU</name>
<evidence type="ECO:0000313" key="2">
    <source>
        <dbReference type="Proteomes" id="UP000542674"/>
    </source>
</evidence>
<protein>
    <recommendedName>
        <fullName evidence="3">Nudix hydrolase domain-containing protein</fullName>
    </recommendedName>
</protein>
<comment type="caution">
    <text evidence="1">The sequence shown here is derived from an EMBL/GenBank/DDBJ whole genome shotgun (WGS) entry which is preliminary data.</text>
</comment>
<evidence type="ECO:0008006" key="3">
    <source>
        <dbReference type="Google" id="ProtNLM"/>
    </source>
</evidence>
<gene>
    <name evidence="1" type="ORF">F4559_006819</name>
</gene>
<keyword evidence="2" id="KW-1185">Reference proteome</keyword>
<sequence>MSGAIVPIPEAAVAADQERWREQRSVLVRDRTALAWRARAFYDSAWHLPDAPALALPGWLPDEPIPLTEVVLDWRDAPPPVITGTEAELRPVLPLRAPGRAFSRYSAAFRRPAPPRLFENRPSYRLLDVGPGARRLTFVSTMYFDKLDVSAALEHEFAASDDPAPPFRSLVGDPFDLGRRAVGASIGTLTIRRGDPPTFFLLFRDPARVASGGDQYGVLPGGEFQPAGSLRADLDLWRNTVREYSEELLGEPEHDGTTGRPLDYDAWPFYRDLTAARVDGGLSAHVTGVAVNALSLGATICTVVVFEPEVFDRLFRDRVIDNTEGRVVEALPFDVPTVRRFLDREPLGATSAACLALAWAHRERLVGGNGLVAVS</sequence>
<evidence type="ECO:0000313" key="1">
    <source>
        <dbReference type="EMBL" id="MBB4969460.1"/>
    </source>
</evidence>
<dbReference type="RefSeq" id="WP_184675114.1">
    <property type="nucleotide sequence ID" value="NZ_BAABAI010000035.1"/>
</dbReference>
<dbReference type="Proteomes" id="UP000542674">
    <property type="component" value="Unassembled WGS sequence"/>
</dbReference>